<evidence type="ECO:0000313" key="7">
    <source>
        <dbReference type="Proteomes" id="UP001169242"/>
    </source>
</evidence>
<evidence type="ECO:0000256" key="3">
    <source>
        <dbReference type="PIRSR" id="PIRSR606225-1"/>
    </source>
</evidence>
<sequence length="319" mass="36730">MTRRLQYKIQKQHNGKSIGMFLKEKEYSRAVVIELKKTQAGIKRNGTWAGVNEIIKTGDILEICLAEQAYSENIVPKKGRLNILYEDEDILVVNKPYDTPIHPSVNNYDNTLANAISYYYHQQNRPYIFRCINRLDRDTTGVTIIAKNLLSGSILSRRMKEHHLSRIYVAFVEGITEEEGTIDLPIGRMEDSIIKRKVDKKEGKSAVTHYRRLEVFQIEGQAVSVVALQLETGRTHQIRVHMSAIDHPLLGDFLYNENNHMLTRQGLHAAYCAFYHPITGEYMKIAAPLSQDMERLIQQGLNRSQEGYDLENKLLALKW</sequence>
<dbReference type="EMBL" id="JAQIFT010000058">
    <property type="protein sequence ID" value="MDA3732991.1"/>
    <property type="molecule type" value="Genomic_DNA"/>
</dbReference>
<reference evidence="6" key="1">
    <citation type="journal article" date="2023" name="Int. J. Syst. Evol. Microbiol.">
        <title>&lt;i&gt;Holtiella tumoricola&lt;/i&gt; gen. nov. sp. nov., isolated from a human clinical sample.</title>
        <authorList>
            <person name="Allen-Vercoe E."/>
            <person name="Daigneault M.C."/>
            <person name="Vancuren S.J."/>
            <person name="Cochrane K."/>
            <person name="O'Neal L.L."/>
            <person name="Sankaranarayanan K."/>
            <person name="Lawson P.A."/>
        </authorList>
    </citation>
    <scope>NUCLEOTIDE SEQUENCE</scope>
    <source>
        <strain evidence="6">CC70A</strain>
    </source>
</reference>
<dbReference type="SUPFAM" id="SSF55120">
    <property type="entry name" value="Pseudouridine synthase"/>
    <property type="match status" value="1"/>
</dbReference>
<dbReference type="Gene3D" id="3.30.2350.10">
    <property type="entry name" value="Pseudouridine synthase"/>
    <property type="match status" value="1"/>
</dbReference>
<dbReference type="InterPro" id="IPR050188">
    <property type="entry name" value="RluA_PseudoU_synthase"/>
</dbReference>
<dbReference type="InterPro" id="IPR006225">
    <property type="entry name" value="PsdUridine_synth_RluC/D"/>
</dbReference>
<comment type="similarity">
    <text evidence="2 4">Belongs to the pseudouridine synthase RluA family.</text>
</comment>
<organism evidence="6 7">
    <name type="scientific">Holtiella tumoricola</name>
    <dbReference type="NCBI Taxonomy" id="3018743"/>
    <lineage>
        <taxon>Bacteria</taxon>
        <taxon>Bacillati</taxon>
        <taxon>Bacillota</taxon>
        <taxon>Clostridia</taxon>
        <taxon>Lachnospirales</taxon>
        <taxon>Cellulosilyticaceae</taxon>
        <taxon>Holtiella</taxon>
    </lineage>
</organism>
<dbReference type="AlphaFoldDB" id="A0AA42J2D2"/>
<evidence type="ECO:0000256" key="1">
    <source>
        <dbReference type="ARBA" id="ARBA00000073"/>
    </source>
</evidence>
<gene>
    <name evidence="6" type="ORF">PBV87_16055</name>
</gene>
<comment type="function">
    <text evidence="4">Responsible for synthesis of pseudouridine from uracil.</text>
</comment>
<evidence type="ECO:0000256" key="2">
    <source>
        <dbReference type="ARBA" id="ARBA00010876"/>
    </source>
</evidence>
<dbReference type="InterPro" id="IPR020103">
    <property type="entry name" value="PsdUridine_synth_cat_dom_sf"/>
</dbReference>
<dbReference type="RefSeq" id="WP_271012935.1">
    <property type="nucleotide sequence ID" value="NZ_JAQIFT010000058.1"/>
</dbReference>
<dbReference type="EC" id="5.4.99.-" evidence="4"/>
<accession>A0AA42J2D2</accession>
<name>A0AA42J2D2_9FIRM</name>
<dbReference type="PANTHER" id="PTHR21600:SF71">
    <property type="entry name" value="PSEUDOURIDINE SYNTHASE"/>
    <property type="match status" value="1"/>
</dbReference>
<comment type="catalytic activity">
    <reaction evidence="1 4">
        <text>a uridine in RNA = a pseudouridine in RNA</text>
        <dbReference type="Rhea" id="RHEA:48348"/>
        <dbReference type="Rhea" id="RHEA-COMP:12068"/>
        <dbReference type="Rhea" id="RHEA-COMP:12069"/>
        <dbReference type="ChEBI" id="CHEBI:65314"/>
        <dbReference type="ChEBI" id="CHEBI:65315"/>
    </reaction>
</comment>
<dbReference type="PANTHER" id="PTHR21600">
    <property type="entry name" value="MITOCHONDRIAL RNA PSEUDOURIDINE SYNTHASE"/>
    <property type="match status" value="1"/>
</dbReference>
<proteinExistence type="inferred from homology"/>
<comment type="caution">
    <text evidence="6">The sequence shown here is derived from an EMBL/GenBank/DDBJ whole genome shotgun (WGS) entry which is preliminary data.</text>
</comment>
<dbReference type="Pfam" id="PF00849">
    <property type="entry name" value="PseudoU_synth_2"/>
    <property type="match status" value="1"/>
</dbReference>
<evidence type="ECO:0000313" key="6">
    <source>
        <dbReference type="EMBL" id="MDA3732991.1"/>
    </source>
</evidence>
<evidence type="ECO:0000256" key="4">
    <source>
        <dbReference type="RuleBase" id="RU362028"/>
    </source>
</evidence>
<keyword evidence="7" id="KW-1185">Reference proteome</keyword>
<protein>
    <recommendedName>
        <fullName evidence="4">Pseudouridine synthase</fullName>
        <ecNumber evidence="4">5.4.99.-</ecNumber>
    </recommendedName>
</protein>
<feature type="active site" evidence="3">
    <location>
        <position position="136"/>
    </location>
</feature>
<dbReference type="CDD" id="cd02869">
    <property type="entry name" value="PseudoU_synth_RluA_like"/>
    <property type="match status" value="1"/>
</dbReference>
<dbReference type="GO" id="GO:0000455">
    <property type="term" value="P:enzyme-directed rRNA pseudouridine synthesis"/>
    <property type="evidence" value="ECO:0007669"/>
    <property type="project" value="TreeGrafter"/>
</dbReference>
<feature type="domain" description="Pseudouridine synthase RsuA/RluA-like" evidence="5">
    <location>
        <begin position="89"/>
        <end position="244"/>
    </location>
</feature>
<dbReference type="Proteomes" id="UP001169242">
    <property type="component" value="Unassembled WGS sequence"/>
</dbReference>
<dbReference type="GO" id="GO:0009982">
    <property type="term" value="F:pseudouridine synthase activity"/>
    <property type="evidence" value="ECO:0007669"/>
    <property type="project" value="InterPro"/>
</dbReference>
<keyword evidence="4" id="KW-0413">Isomerase</keyword>
<dbReference type="InterPro" id="IPR006145">
    <property type="entry name" value="PsdUridine_synth_RsuA/RluA"/>
</dbReference>
<dbReference type="GO" id="GO:0140098">
    <property type="term" value="F:catalytic activity, acting on RNA"/>
    <property type="evidence" value="ECO:0007669"/>
    <property type="project" value="UniProtKB-ARBA"/>
</dbReference>
<evidence type="ECO:0000259" key="5">
    <source>
        <dbReference type="Pfam" id="PF00849"/>
    </source>
</evidence>
<dbReference type="NCBIfam" id="TIGR00005">
    <property type="entry name" value="rluA_subfam"/>
    <property type="match status" value="1"/>
</dbReference>
<dbReference type="GO" id="GO:0003723">
    <property type="term" value="F:RNA binding"/>
    <property type="evidence" value="ECO:0007669"/>
    <property type="project" value="InterPro"/>
</dbReference>